<dbReference type="GeneID" id="96302991"/>
<name>A0A1I4DKP7_9ACTN</name>
<comment type="similarity">
    <text evidence="1">Belongs to the YciI family.</text>
</comment>
<organism evidence="3 4">
    <name type="scientific">Streptosporangium canum</name>
    <dbReference type="NCBI Taxonomy" id="324952"/>
    <lineage>
        <taxon>Bacteria</taxon>
        <taxon>Bacillati</taxon>
        <taxon>Actinomycetota</taxon>
        <taxon>Actinomycetes</taxon>
        <taxon>Streptosporangiales</taxon>
        <taxon>Streptosporangiaceae</taxon>
        <taxon>Streptosporangium</taxon>
    </lineage>
</organism>
<keyword evidence="4" id="KW-1185">Reference proteome</keyword>
<protein>
    <submittedName>
        <fullName evidence="3">YCII-related domain-containing protein</fullName>
    </submittedName>
</protein>
<gene>
    <name evidence="3" type="ORF">SAMN05216275_1426</name>
</gene>
<feature type="domain" description="YCII-related" evidence="2">
    <location>
        <begin position="21"/>
        <end position="106"/>
    </location>
</feature>
<dbReference type="AlphaFoldDB" id="A0A1I4DKP7"/>
<dbReference type="SUPFAM" id="SSF54909">
    <property type="entry name" value="Dimeric alpha+beta barrel"/>
    <property type="match status" value="1"/>
</dbReference>
<dbReference type="RefSeq" id="WP_093891525.1">
    <property type="nucleotide sequence ID" value="NZ_FOQY01000042.1"/>
</dbReference>
<evidence type="ECO:0000313" key="3">
    <source>
        <dbReference type="EMBL" id="SFK93875.1"/>
    </source>
</evidence>
<dbReference type="Gene3D" id="3.30.70.1060">
    <property type="entry name" value="Dimeric alpha+beta barrel"/>
    <property type="match status" value="1"/>
</dbReference>
<dbReference type="Pfam" id="PF03795">
    <property type="entry name" value="YCII"/>
    <property type="match status" value="1"/>
</dbReference>
<dbReference type="EMBL" id="FOQY01000042">
    <property type="protein sequence ID" value="SFK93875.1"/>
    <property type="molecule type" value="Genomic_DNA"/>
</dbReference>
<dbReference type="InterPro" id="IPR005545">
    <property type="entry name" value="YCII"/>
</dbReference>
<dbReference type="Proteomes" id="UP000199111">
    <property type="component" value="Unassembled WGS sequence"/>
</dbReference>
<proteinExistence type="inferred from homology"/>
<accession>A0A1I4DKP7</accession>
<reference evidence="4" key="1">
    <citation type="submission" date="2016-10" db="EMBL/GenBank/DDBJ databases">
        <authorList>
            <person name="Varghese N."/>
            <person name="Submissions S."/>
        </authorList>
    </citation>
    <scope>NUCLEOTIDE SEQUENCE [LARGE SCALE GENOMIC DNA]</scope>
    <source>
        <strain evidence="4">CGMCC 4.2126</strain>
    </source>
</reference>
<dbReference type="InterPro" id="IPR011008">
    <property type="entry name" value="Dimeric_a/b-barrel"/>
</dbReference>
<evidence type="ECO:0000313" key="4">
    <source>
        <dbReference type="Proteomes" id="UP000199111"/>
    </source>
</evidence>
<evidence type="ECO:0000259" key="2">
    <source>
        <dbReference type="Pfam" id="PF03795"/>
    </source>
</evidence>
<evidence type="ECO:0000256" key="1">
    <source>
        <dbReference type="ARBA" id="ARBA00007689"/>
    </source>
</evidence>
<sequence length="112" mass="11752">MKFLLNLYRNAADLPGEGLGHEEFLAVAGQAGELISAHVFADPSISAVVRARDGVVTVTEGPYPQTPDHVASQYVVDCESRERAVDLAALIAGGQAGGVEVRPLMDSAGMEM</sequence>